<dbReference type="GeneID" id="68294879"/>
<feature type="region of interest" description="Disordered" evidence="1">
    <location>
        <begin position="305"/>
        <end position="337"/>
    </location>
</feature>
<dbReference type="EMBL" id="BOLY01000006">
    <property type="protein sequence ID" value="GIZ46166.1"/>
    <property type="molecule type" value="Genomic_DNA"/>
</dbReference>
<sequence>MHNDRSSSHRRGPHGRHHDQNFPPQRYCDLSHHDMLLLAPLFRPMPLPLDSSYAAHASALQARILGLPAHLLRSKPETPSSSFASRFSSSSSNDHSTFCELHKNLSPRPIESLVRCLKCAVHLDELKKYDFENLQMQILGDMVVTWGSNGRIEGFGGGMSLDVKYGPVSAEFVEDDDDEQEVGGLRRMLSLKGRKNGKKERKVCCAACRLSNVAGDLYGLQILGAFVAGDVGRRNWKASKRLRWMEIWYASWKGENAEMREVVKPMWEMAVEFARYRYDASGRDSDSHRGEDGRDWIEEFQGEVVQNKRRGRQEGRAEMGFQHQVPSPDHFVDRPLPDPFVDGPLENERENGAETWRIPSPPISPLHPPAHPRRRAPDAMSTASSFYSQHSAMNDWDDFRQSQEPLRPMATPGRPHEHYPTPSSVYSGGPQSSGHVMSRGRRDPASTISQIIDLYDR</sequence>
<feature type="compositionally biased region" description="Pro residues" evidence="1">
    <location>
        <begin position="359"/>
        <end position="369"/>
    </location>
</feature>
<proteinExistence type="predicted"/>
<evidence type="ECO:0000313" key="2">
    <source>
        <dbReference type="EMBL" id="GIZ46166.1"/>
    </source>
</evidence>
<feature type="region of interest" description="Disordered" evidence="1">
    <location>
        <begin position="1"/>
        <end position="24"/>
    </location>
</feature>
<dbReference type="Proteomes" id="UP000825890">
    <property type="component" value="Unassembled WGS sequence"/>
</dbReference>
<organism evidence="2 3">
    <name type="scientific">Cercospora kikuchii</name>
    <dbReference type="NCBI Taxonomy" id="84275"/>
    <lineage>
        <taxon>Eukaryota</taxon>
        <taxon>Fungi</taxon>
        <taxon>Dikarya</taxon>
        <taxon>Ascomycota</taxon>
        <taxon>Pezizomycotina</taxon>
        <taxon>Dothideomycetes</taxon>
        <taxon>Dothideomycetidae</taxon>
        <taxon>Mycosphaerellales</taxon>
        <taxon>Mycosphaerellaceae</taxon>
        <taxon>Cercospora</taxon>
    </lineage>
</organism>
<feature type="region of interest" description="Disordered" evidence="1">
    <location>
        <begin position="352"/>
        <end position="384"/>
    </location>
</feature>
<reference evidence="2 3" key="1">
    <citation type="submission" date="2021-01" db="EMBL/GenBank/DDBJ databases">
        <title>Cercospora kikuchii MAFF 305040 whole genome shotgun sequence.</title>
        <authorList>
            <person name="Kashiwa T."/>
            <person name="Suzuki T."/>
        </authorList>
    </citation>
    <scope>NUCLEOTIDE SEQUENCE [LARGE SCALE GENOMIC DNA]</scope>
    <source>
        <strain evidence="2 3">MAFF 305040</strain>
    </source>
</reference>
<dbReference type="RefSeq" id="XP_044660653.1">
    <property type="nucleotide sequence ID" value="XM_044804718.1"/>
</dbReference>
<feature type="compositionally biased region" description="Basic and acidic residues" evidence="1">
    <location>
        <begin position="281"/>
        <end position="297"/>
    </location>
</feature>
<feature type="region of interest" description="Disordered" evidence="1">
    <location>
        <begin position="281"/>
        <end position="300"/>
    </location>
</feature>
<dbReference type="AlphaFoldDB" id="A0A9P3CP48"/>
<accession>A0A9P3CP48</accession>
<name>A0A9P3CP48_9PEZI</name>
<feature type="compositionally biased region" description="Polar residues" evidence="1">
    <location>
        <begin position="421"/>
        <end position="435"/>
    </location>
</feature>
<dbReference type="OrthoDB" id="3645758at2759"/>
<evidence type="ECO:0000256" key="1">
    <source>
        <dbReference type="SAM" id="MobiDB-lite"/>
    </source>
</evidence>
<keyword evidence="3" id="KW-1185">Reference proteome</keyword>
<feature type="region of interest" description="Disordered" evidence="1">
    <location>
        <begin position="399"/>
        <end position="457"/>
    </location>
</feature>
<protein>
    <submittedName>
        <fullName evidence="2">Uncharacterized protein</fullName>
    </submittedName>
</protein>
<evidence type="ECO:0000313" key="3">
    <source>
        <dbReference type="Proteomes" id="UP000825890"/>
    </source>
</evidence>
<comment type="caution">
    <text evidence="2">The sequence shown here is derived from an EMBL/GenBank/DDBJ whole genome shotgun (WGS) entry which is preliminary data.</text>
</comment>
<gene>
    <name evidence="2" type="ORF">CKM354_000930400</name>
</gene>
<feature type="compositionally biased region" description="Basic residues" evidence="1">
    <location>
        <begin position="8"/>
        <end position="17"/>
    </location>
</feature>